<dbReference type="Proteomes" id="UP000095209">
    <property type="component" value="Unassembled WGS sequence"/>
</dbReference>
<dbReference type="InterPro" id="IPR006626">
    <property type="entry name" value="PbH1"/>
</dbReference>
<sequence>MTIRVVPTEFATVQDAIDAAVAGDSIQILAGTFDGFEVTKERLKIFGCGIGKTIIAGTPAIISGEGVVVSADYAILLGFTVQGFQANGVEVNSNHNVLNSLESTLNTGASSDGFENNGQHNLIINCKASFNSVNGFEFPNNGQMNYLIRNESRQNLFRGFSFIGRNNCILHNATIDNTNSGFFLFGTLNTLFSNTSLKNQFGIRIEENSANIQAIENNVCNNINSGIIIESFVFPSSGFNVIDSNIVRNNGTDNTDAGILVENGTLANVIRFNKAKNNTDLDIEAQGGIGTNIYDGNKCKNSSPPNLCT</sequence>
<keyword evidence="2" id="KW-1185">Reference proteome</keyword>
<evidence type="ECO:0000313" key="1">
    <source>
        <dbReference type="EMBL" id="OEH91135.1"/>
    </source>
</evidence>
<name>A0A1E5LAM1_9BACI</name>
<protein>
    <recommendedName>
        <fullName evidence="3">Right handed beta helix domain-containing protein</fullName>
    </recommendedName>
</protein>
<dbReference type="AlphaFoldDB" id="A0A1E5LAM1"/>
<dbReference type="RefSeq" id="WP_069718902.1">
    <property type="nucleotide sequence ID" value="NZ_MJEH01000064.1"/>
</dbReference>
<dbReference type="SMART" id="SM00710">
    <property type="entry name" value="PbH1"/>
    <property type="match status" value="5"/>
</dbReference>
<evidence type="ECO:0008006" key="3">
    <source>
        <dbReference type="Google" id="ProtNLM"/>
    </source>
</evidence>
<gene>
    <name evidence="1" type="ORF">BFG57_07120</name>
</gene>
<dbReference type="OrthoDB" id="2496562at2"/>
<dbReference type="STRING" id="1305675.BFG57_07120"/>
<dbReference type="SUPFAM" id="SSF51126">
    <property type="entry name" value="Pectin lyase-like"/>
    <property type="match status" value="1"/>
</dbReference>
<reference evidence="1 2" key="1">
    <citation type="submission" date="2016-08" db="EMBL/GenBank/DDBJ databases">
        <title>Genome of Bacillus solimangrovi GH2-4.</title>
        <authorList>
            <person name="Lim S."/>
            <person name="Kim B.-C."/>
        </authorList>
    </citation>
    <scope>NUCLEOTIDE SEQUENCE [LARGE SCALE GENOMIC DNA]</scope>
    <source>
        <strain evidence="1 2">GH2-4</strain>
    </source>
</reference>
<comment type="caution">
    <text evidence="1">The sequence shown here is derived from an EMBL/GenBank/DDBJ whole genome shotgun (WGS) entry which is preliminary data.</text>
</comment>
<evidence type="ECO:0000313" key="2">
    <source>
        <dbReference type="Proteomes" id="UP000095209"/>
    </source>
</evidence>
<dbReference type="InterPro" id="IPR012334">
    <property type="entry name" value="Pectin_lyas_fold"/>
</dbReference>
<proteinExistence type="predicted"/>
<dbReference type="Gene3D" id="2.160.20.10">
    <property type="entry name" value="Single-stranded right-handed beta-helix, Pectin lyase-like"/>
    <property type="match status" value="1"/>
</dbReference>
<accession>A0A1E5LAM1</accession>
<dbReference type="InterPro" id="IPR011050">
    <property type="entry name" value="Pectin_lyase_fold/virulence"/>
</dbReference>
<organism evidence="1 2">
    <name type="scientific">Bacillus solimangrovi</name>
    <dbReference type="NCBI Taxonomy" id="1305675"/>
    <lineage>
        <taxon>Bacteria</taxon>
        <taxon>Bacillati</taxon>
        <taxon>Bacillota</taxon>
        <taxon>Bacilli</taxon>
        <taxon>Bacillales</taxon>
        <taxon>Bacillaceae</taxon>
        <taxon>Bacillus</taxon>
    </lineage>
</organism>
<dbReference type="EMBL" id="MJEH01000064">
    <property type="protein sequence ID" value="OEH91135.1"/>
    <property type="molecule type" value="Genomic_DNA"/>
</dbReference>